<evidence type="ECO:0000256" key="5">
    <source>
        <dbReference type="ARBA" id="ARBA00022837"/>
    </source>
</evidence>
<dbReference type="GO" id="GO:0005634">
    <property type="term" value="C:nucleus"/>
    <property type="evidence" value="ECO:0000318"/>
    <property type="project" value="GO_Central"/>
</dbReference>
<dbReference type="PANTHER" id="PTHR23048:SF59">
    <property type="entry name" value="EF-HAND SUPERFAMILY PROTEIN"/>
    <property type="match status" value="1"/>
</dbReference>
<dbReference type="PROSITE" id="PS00018">
    <property type="entry name" value="EF_HAND_1"/>
    <property type="match status" value="4"/>
</dbReference>
<feature type="domain" description="EF-hand" evidence="6">
    <location>
        <begin position="138"/>
        <end position="173"/>
    </location>
</feature>
<accession>A0A251UUM8</accession>
<dbReference type="STRING" id="4232.A0A251UUM8"/>
<dbReference type="GO" id="GO:0005509">
    <property type="term" value="F:calcium ion binding"/>
    <property type="evidence" value="ECO:0000318"/>
    <property type="project" value="GO_Central"/>
</dbReference>
<keyword evidence="4" id="KW-0677">Repeat</keyword>
<dbReference type="FunCoup" id="A0A251UUM8">
    <property type="interactions" value="506"/>
</dbReference>
<evidence type="ECO:0000256" key="3">
    <source>
        <dbReference type="ARBA" id="ARBA00022723"/>
    </source>
</evidence>
<evidence type="ECO:0000256" key="2">
    <source>
        <dbReference type="ARBA" id="ARBA00022481"/>
    </source>
</evidence>
<name>A0A251UUM8_HELAN</name>
<dbReference type="Gene3D" id="1.10.238.10">
    <property type="entry name" value="EF-hand"/>
    <property type="match status" value="2"/>
</dbReference>
<protein>
    <submittedName>
        <fullName evidence="7 8">Flagellar calcium-binding protein calflagin</fullName>
    </submittedName>
</protein>
<keyword evidence="8" id="KW-0969">Cilium</keyword>
<dbReference type="SMART" id="SM00054">
    <property type="entry name" value="EFh"/>
    <property type="match status" value="4"/>
</dbReference>
<evidence type="ECO:0000256" key="1">
    <source>
        <dbReference type="ARBA" id="ARBA00009763"/>
    </source>
</evidence>
<dbReference type="FunFam" id="1.10.238.10:FF:000003">
    <property type="entry name" value="Calmodulin A"/>
    <property type="match status" value="1"/>
</dbReference>
<dbReference type="EMBL" id="CM007893">
    <property type="protein sequence ID" value="OTG27067.1"/>
    <property type="molecule type" value="Genomic_DNA"/>
</dbReference>
<proteinExistence type="inferred from homology"/>
<dbReference type="OMA" id="MNNEQIN"/>
<dbReference type="GO" id="GO:0000226">
    <property type="term" value="P:microtubule cytoskeleton organization"/>
    <property type="evidence" value="ECO:0000318"/>
    <property type="project" value="GO_Central"/>
</dbReference>
<dbReference type="Gramene" id="mRNA:HanXRQr2_Chr04g0140941">
    <property type="protein sequence ID" value="mRNA:HanXRQr2_Chr04g0140941"/>
    <property type="gene ID" value="HanXRQr2_Chr04g0140941"/>
</dbReference>
<reference evidence="8" key="2">
    <citation type="submission" date="2017-02" db="EMBL/GenBank/DDBJ databases">
        <title>Sunflower complete genome.</title>
        <authorList>
            <person name="Langlade N."/>
            <person name="Munos S."/>
        </authorList>
    </citation>
    <scope>NUCLEOTIDE SEQUENCE [LARGE SCALE GENOMIC DNA]</scope>
    <source>
        <tissue evidence="8">Leaves</tissue>
    </source>
</reference>
<dbReference type="InterPro" id="IPR011992">
    <property type="entry name" value="EF-hand-dom_pair"/>
</dbReference>
<dbReference type="InterPro" id="IPR050230">
    <property type="entry name" value="CALM/Myosin/TropC-like"/>
</dbReference>
<keyword evidence="5" id="KW-0106">Calcium</keyword>
<reference evidence="7" key="3">
    <citation type="submission" date="2020-06" db="EMBL/GenBank/DDBJ databases">
        <title>Helianthus annuus Genome sequencing and assembly Release 2.</title>
        <authorList>
            <person name="Gouzy J."/>
            <person name="Langlade N."/>
            <person name="Munos S."/>
        </authorList>
    </citation>
    <scope>NUCLEOTIDE SEQUENCE</scope>
    <source>
        <tissue evidence="7">Leaves</tissue>
    </source>
</reference>
<gene>
    <name evidence="8" type="ORF">HannXRQ_Chr04g0096001</name>
    <name evidence="7" type="ORF">HanXRQr2_Chr04g0140941</name>
</gene>
<dbReference type="PANTHER" id="PTHR23048">
    <property type="entry name" value="MYOSIN LIGHT CHAIN 1, 3"/>
    <property type="match status" value="1"/>
</dbReference>
<dbReference type="Proteomes" id="UP000215914">
    <property type="component" value="Chromosome 4"/>
</dbReference>
<keyword evidence="9" id="KW-1185">Reference proteome</keyword>
<dbReference type="InterPro" id="IPR002048">
    <property type="entry name" value="EF_hand_dom"/>
</dbReference>
<dbReference type="AlphaFoldDB" id="A0A251UUM8"/>
<evidence type="ECO:0000313" key="9">
    <source>
        <dbReference type="Proteomes" id="UP000215914"/>
    </source>
</evidence>
<dbReference type="InterPro" id="IPR018247">
    <property type="entry name" value="EF_Hand_1_Ca_BS"/>
</dbReference>
<feature type="domain" description="EF-hand" evidence="6">
    <location>
        <begin position="101"/>
        <end position="136"/>
    </location>
</feature>
<dbReference type="FunFam" id="1.10.238.10:FF:000268">
    <property type="entry name" value="Centrin 2"/>
    <property type="match status" value="1"/>
</dbReference>
<keyword evidence="3" id="KW-0479">Metal-binding</keyword>
<comment type="similarity">
    <text evidence="1">Belongs to the calmodulin family.</text>
</comment>
<evidence type="ECO:0000259" key="6">
    <source>
        <dbReference type="PROSITE" id="PS50222"/>
    </source>
</evidence>
<sequence>MWVRPSKYTPSQNLHINDMREFILVVNTEIIKVVFDFNIPIQWCEFSGSSRRNKPSGSRHRLTTQMKHELREAFDLFDADGNGIIDAKELNAATRALGFEMTKEQIDEMMVEVDKDESGAIDFDEFVYMMTSKICERNNKQELTKAFNIIDHDKNGKISILDIKNIARELGEHLTDVEIQSMVEEADRDDDGEVNLEEFMRMMKTTTYGYDTERKR</sequence>
<dbReference type="Pfam" id="PF13499">
    <property type="entry name" value="EF-hand_7"/>
    <property type="match status" value="2"/>
</dbReference>
<dbReference type="CDD" id="cd00051">
    <property type="entry name" value="EFh"/>
    <property type="match status" value="2"/>
</dbReference>
<evidence type="ECO:0000313" key="8">
    <source>
        <dbReference type="EMBL" id="OTG27067.1"/>
    </source>
</evidence>
<dbReference type="PRINTS" id="PR01362">
    <property type="entry name" value="CALFLAGIN"/>
</dbReference>
<keyword evidence="2" id="KW-0488">Methylation</keyword>
<organism evidence="8 9">
    <name type="scientific">Helianthus annuus</name>
    <name type="common">Common sunflower</name>
    <dbReference type="NCBI Taxonomy" id="4232"/>
    <lineage>
        <taxon>Eukaryota</taxon>
        <taxon>Viridiplantae</taxon>
        <taxon>Streptophyta</taxon>
        <taxon>Embryophyta</taxon>
        <taxon>Tracheophyta</taxon>
        <taxon>Spermatophyta</taxon>
        <taxon>Magnoliopsida</taxon>
        <taxon>eudicotyledons</taxon>
        <taxon>Gunneridae</taxon>
        <taxon>Pentapetalae</taxon>
        <taxon>asterids</taxon>
        <taxon>campanulids</taxon>
        <taxon>Asterales</taxon>
        <taxon>Asteraceae</taxon>
        <taxon>Asteroideae</taxon>
        <taxon>Heliantheae alliance</taxon>
        <taxon>Heliantheae</taxon>
        <taxon>Helianthus</taxon>
    </lineage>
</organism>
<dbReference type="InParanoid" id="A0A251UUM8"/>
<dbReference type="PROSITE" id="PS50222">
    <property type="entry name" value="EF_HAND_2"/>
    <property type="match status" value="4"/>
</dbReference>
<evidence type="ECO:0000256" key="4">
    <source>
        <dbReference type="ARBA" id="ARBA00022737"/>
    </source>
</evidence>
<keyword evidence="8" id="KW-0966">Cell projection</keyword>
<reference evidence="7 9" key="1">
    <citation type="journal article" date="2017" name="Nature">
        <title>The sunflower genome provides insights into oil metabolism, flowering and Asterid evolution.</title>
        <authorList>
            <person name="Badouin H."/>
            <person name="Gouzy J."/>
            <person name="Grassa C.J."/>
            <person name="Murat F."/>
            <person name="Staton S.E."/>
            <person name="Cottret L."/>
            <person name="Lelandais-Briere C."/>
            <person name="Owens G.L."/>
            <person name="Carrere S."/>
            <person name="Mayjonade B."/>
            <person name="Legrand L."/>
            <person name="Gill N."/>
            <person name="Kane N.C."/>
            <person name="Bowers J.E."/>
            <person name="Hubner S."/>
            <person name="Bellec A."/>
            <person name="Berard A."/>
            <person name="Berges H."/>
            <person name="Blanchet N."/>
            <person name="Boniface M.C."/>
            <person name="Brunel D."/>
            <person name="Catrice O."/>
            <person name="Chaidir N."/>
            <person name="Claudel C."/>
            <person name="Donnadieu C."/>
            <person name="Faraut T."/>
            <person name="Fievet G."/>
            <person name="Helmstetter N."/>
            <person name="King M."/>
            <person name="Knapp S.J."/>
            <person name="Lai Z."/>
            <person name="Le Paslier M.C."/>
            <person name="Lippi Y."/>
            <person name="Lorenzon L."/>
            <person name="Mandel J.R."/>
            <person name="Marage G."/>
            <person name="Marchand G."/>
            <person name="Marquand E."/>
            <person name="Bret-Mestries E."/>
            <person name="Morien E."/>
            <person name="Nambeesan S."/>
            <person name="Nguyen T."/>
            <person name="Pegot-Espagnet P."/>
            <person name="Pouilly N."/>
            <person name="Raftis F."/>
            <person name="Sallet E."/>
            <person name="Schiex T."/>
            <person name="Thomas J."/>
            <person name="Vandecasteele C."/>
            <person name="Vares D."/>
            <person name="Vear F."/>
            <person name="Vautrin S."/>
            <person name="Crespi M."/>
            <person name="Mangin B."/>
            <person name="Burke J.M."/>
            <person name="Salse J."/>
            <person name="Munos S."/>
            <person name="Vincourt P."/>
            <person name="Rieseberg L.H."/>
            <person name="Langlade N.B."/>
        </authorList>
    </citation>
    <scope>NUCLEOTIDE SEQUENCE [LARGE SCALE GENOMIC DNA]</scope>
    <source>
        <strain evidence="9">cv. SF193</strain>
        <tissue evidence="7">Leaves</tissue>
    </source>
</reference>
<keyword evidence="8" id="KW-0282">Flagellum</keyword>
<dbReference type="InterPro" id="IPR003299">
    <property type="entry name" value="Calflagin-bd"/>
</dbReference>
<feature type="domain" description="EF-hand" evidence="6">
    <location>
        <begin position="174"/>
        <end position="209"/>
    </location>
</feature>
<dbReference type="EMBL" id="MNCJ02000319">
    <property type="protein sequence ID" value="KAF5808045.1"/>
    <property type="molecule type" value="Genomic_DNA"/>
</dbReference>
<evidence type="ECO:0000313" key="7">
    <source>
        <dbReference type="EMBL" id="KAF5808045.1"/>
    </source>
</evidence>
<dbReference type="SUPFAM" id="SSF47473">
    <property type="entry name" value="EF-hand"/>
    <property type="match status" value="1"/>
</dbReference>
<feature type="domain" description="EF-hand" evidence="6">
    <location>
        <begin position="65"/>
        <end position="100"/>
    </location>
</feature>
<dbReference type="GO" id="GO:0005814">
    <property type="term" value="C:centriole"/>
    <property type="evidence" value="ECO:0000318"/>
    <property type="project" value="GO_Central"/>
</dbReference>